<keyword evidence="2" id="KW-1185">Reference proteome</keyword>
<dbReference type="Proteomes" id="UP000680865">
    <property type="component" value="Unassembled WGS sequence"/>
</dbReference>
<gene>
    <name evidence="1" type="ORF">Aco04nite_18250</name>
</gene>
<proteinExistence type="predicted"/>
<evidence type="ECO:0000313" key="2">
    <source>
        <dbReference type="Proteomes" id="UP000680865"/>
    </source>
</evidence>
<name>A0A919SFF8_9ACTN</name>
<dbReference type="EMBL" id="BOQP01000008">
    <property type="protein sequence ID" value="GIM70058.1"/>
    <property type="molecule type" value="Genomic_DNA"/>
</dbReference>
<organism evidence="1 2">
    <name type="scientific">Winogradskya consettensis</name>
    <dbReference type="NCBI Taxonomy" id="113560"/>
    <lineage>
        <taxon>Bacteria</taxon>
        <taxon>Bacillati</taxon>
        <taxon>Actinomycetota</taxon>
        <taxon>Actinomycetes</taxon>
        <taxon>Micromonosporales</taxon>
        <taxon>Micromonosporaceae</taxon>
        <taxon>Winogradskya</taxon>
    </lineage>
</organism>
<comment type="caution">
    <text evidence="1">The sequence shown here is derived from an EMBL/GenBank/DDBJ whole genome shotgun (WGS) entry which is preliminary data.</text>
</comment>
<dbReference type="RefSeq" id="WP_212996752.1">
    <property type="nucleotide sequence ID" value="NZ_BAAATW010000003.1"/>
</dbReference>
<reference evidence="1" key="1">
    <citation type="submission" date="2021-03" db="EMBL/GenBank/DDBJ databases">
        <title>Whole genome shotgun sequence of Actinoplanes consettensis NBRC 14913.</title>
        <authorList>
            <person name="Komaki H."/>
            <person name="Tamura T."/>
        </authorList>
    </citation>
    <scope>NUCLEOTIDE SEQUENCE</scope>
    <source>
        <strain evidence="1">NBRC 14913</strain>
    </source>
</reference>
<sequence length="174" mass="19312">MGSDWTWELHIPVTAEHALRDLHPHRPDGLTNLFGLADPGPRTVGDPRIAVAAMATGRVYGQFWTPDEVDIFVTWTDGVLLDEWSTEQIWHLGIHDAAQPAGPWTAELGWLTYLGPGHPSPPLVDTRSLPNGGVLITLLEDPAAVDPVRYQGIQARWWESEGQGRTTQRRQRAS</sequence>
<accession>A0A919SFF8</accession>
<evidence type="ECO:0000313" key="1">
    <source>
        <dbReference type="EMBL" id="GIM70058.1"/>
    </source>
</evidence>
<dbReference type="AlphaFoldDB" id="A0A919SFF8"/>
<protein>
    <submittedName>
        <fullName evidence="1">Uncharacterized protein</fullName>
    </submittedName>
</protein>